<dbReference type="InterPro" id="IPR029068">
    <property type="entry name" value="Glyas_Bleomycin-R_OHBP_Dase"/>
</dbReference>
<dbReference type="SUPFAM" id="SSF54593">
    <property type="entry name" value="Glyoxalase/Bleomycin resistance protein/Dihydroxybiphenyl dioxygenase"/>
    <property type="match status" value="1"/>
</dbReference>
<keyword evidence="3" id="KW-1185">Reference proteome</keyword>
<organism evidence="2 3">
    <name type="scientific">Agreia pratensis</name>
    <dbReference type="NCBI Taxonomy" id="150121"/>
    <lineage>
        <taxon>Bacteria</taxon>
        <taxon>Bacillati</taxon>
        <taxon>Actinomycetota</taxon>
        <taxon>Actinomycetes</taxon>
        <taxon>Micrococcales</taxon>
        <taxon>Microbacteriaceae</taxon>
        <taxon>Agreia</taxon>
    </lineage>
</organism>
<proteinExistence type="predicted"/>
<accession>A0A1X7IMZ5</accession>
<dbReference type="OrthoDB" id="9804907at2"/>
<dbReference type="EMBL" id="FXAY01000001">
    <property type="protein sequence ID" value="SMG16298.1"/>
    <property type="molecule type" value="Genomic_DNA"/>
</dbReference>
<reference evidence="3" key="1">
    <citation type="submission" date="2017-04" db="EMBL/GenBank/DDBJ databases">
        <authorList>
            <person name="Varghese N."/>
            <person name="Submissions S."/>
        </authorList>
    </citation>
    <scope>NUCLEOTIDE SEQUENCE [LARGE SCALE GENOMIC DNA]</scope>
    <source>
        <strain evidence="3">VKM Ac-2510</strain>
    </source>
</reference>
<dbReference type="RefSeq" id="WP_085482931.1">
    <property type="nucleotide sequence ID" value="NZ_FXAY01000001.1"/>
</dbReference>
<evidence type="ECO:0000259" key="1">
    <source>
        <dbReference type="PROSITE" id="PS51819"/>
    </source>
</evidence>
<dbReference type="STRING" id="150121.SAMN06296010_0692"/>
<sequence>MLKDHPVDVVLLSKDLDASREFYEKRLGLDVIEATDTAITYSSGNTRLKVTASTVGTKDEQTQAEWRVLDLRAELEELKHRGVEPENYDTDELKTVDGIADQGDAWVAYLIDPDGNALGIGQAK</sequence>
<gene>
    <name evidence="2" type="ORF">SAMN06296010_0692</name>
</gene>
<dbReference type="InterPro" id="IPR037523">
    <property type="entry name" value="VOC_core"/>
</dbReference>
<dbReference type="AlphaFoldDB" id="A0A1X7IMZ5"/>
<name>A0A1X7IMZ5_9MICO</name>
<dbReference type="Proteomes" id="UP000193244">
    <property type="component" value="Unassembled WGS sequence"/>
</dbReference>
<evidence type="ECO:0000313" key="3">
    <source>
        <dbReference type="Proteomes" id="UP000193244"/>
    </source>
</evidence>
<dbReference type="Pfam" id="PF12681">
    <property type="entry name" value="Glyoxalase_2"/>
    <property type="match status" value="1"/>
</dbReference>
<feature type="domain" description="VOC" evidence="1">
    <location>
        <begin position="5"/>
        <end position="123"/>
    </location>
</feature>
<evidence type="ECO:0000313" key="2">
    <source>
        <dbReference type="EMBL" id="SMG16298.1"/>
    </source>
</evidence>
<protein>
    <submittedName>
        <fullName evidence="2">Glyoxalase-like domain-containing protein</fullName>
    </submittedName>
</protein>
<dbReference type="InterPro" id="IPR025870">
    <property type="entry name" value="Glyoxalase-like_dom"/>
</dbReference>
<dbReference type="PROSITE" id="PS51819">
    <property type="entry name" value="VOC"/>
    <property type="match status" value="1"/>
</dbReference>
<dbReference type="Gene3D" id="3.10.180.10">
    <property type="entry name" value="2,3-Dihydroxybiphenyl 1,2-Dioxygenase, domain 1"/>
    <property type="match status" value="1"/>
</dbReference>